<name>A0A6J1TEU1_FRAOC</name>
<dbReference type="Proteomes" id="UP000504606">
    <property type="component" value="Unplaced"/>
</dbReference>
<dbReference type="AlphaFoldDB" id="A0A6J1TEU1"/>
<keyword evidence="1" id="KW-1185">Reference proteome</keyword>
<gene>
    <name evidence="2" type="primary">LOC113214277</name>
</gene>
<organism evidence="1 2">
    <name type="scientific">Frankliniella occidentalis</name>
    <name type="common">Western flower thrips</name>
    <name type="synonym">Euthrips occidentalis</name>
    <dbReference type="NCBI Taxonomy" id="133901"/>
    <lineage>
        <taxon>Eukaryota</taxon>
        <taxon>Metazoa</taxon>
        <taxon>Ecdysozoa</taxon>
        <taxon>Arthropoda</taxon>
        <taxon>Hexapoda</taxon>
        <taxon>Insecta</taxon>
        <taxon>Pterygota</taxon>
        <taxon>Neoptera</taxon>
        <taxon>Paraneoptera</taxon>
        <taxon>Thysanoptera</taxon>
        <taxon>Terebrantia</taxon>
        <taxon>Thripoidea</taxon>
        <taxon>Thripidae</taxon>
        <taxon>Frankliniella</taxon>
    </lineage>
</organism>
<evidence type="ECO:0000313" key="1">
    <source>
        <dbReference type="Proteomes" id="UP000504606"/>
    </source>
</evidence>
<protein>
    <submittedName>
        <fullName evidence="2">Uncharacterized protein LOC113214277</fullName>
    </submittedName>
</protein>
<dbReference type="InterPro" id="IPR032675">
    <property type="entry name" value="LRR_dom_sf"/>
</dbReference>
<dbReference type="KEGG" id="foc:113214277"/>
<dbReference type="Gene3D" id="3.80.10.10">
    <property type="entry name" value="Ribonuclease Inhibitor"/>
    <property type="match status" value="1"/>
</dbReference>
<sequence>MEREMDVGVVSKTWPNARRGEKAALLAEAPGVTRLVNVWCHKDPAWSLQLLQRAAPTVERLRAVYICEDHLLAVHDAMPRLRRLDVSGNLDLLDAQPPVQVSALPPGHAGLQWLSMGVLPRATTLSLLQAHGATLGELELWVGTAGSCKFPGWPDSCDDLHSLLQQSGGLRALRRLVLRRYTRCSHEPAACRQQRAEVLEVLPGVEVLCSECDHVEQEEV</sequence>
<dbReference type="RefSeq" id="XP_026289371.2">
    <property type="nucleotide sequence ID" value="XM_026433586.2"/>
</dbReference>
<dbReference type="GeneID" id="113214277"/>
<proteinExistence type="predicted"/>
<evidence type="ECO:0000313" key="2">
    <source>
        <dbReference type="RefSeq" id="XP_026289371.2"/>
    </source>
</evidence>
<reference evidence="2" key="1">
    <citation type="submission" date="2025-08" db="UniProtKB">
        <authorList>
            <consortium name="RefSeq"/>
        </authorList>
    </citation>
    <scope>IDENTIFICATION</scope>
    <source>
        <tissue evidence="2">Whole organism</tissue>
    </source>
</reference>
<accession>A0A6J1TEU1</accession>